<organism evidence="1 2">
    <name type="scientific">Candidatus Zambryskibacteria bacterium CG10_big_fil_rev_8_21_14_0_10_34_34</name>
    <dbReference type="NCBI Taxonomy" id="1975114"/>
    <lineage>
        <taxon>Bacteria</taxon>
        <taxon>Candidatus Zambryskiibacteriota</taxon>
    </lineage>
</organism>
<dbReference type="SUPFAM" id="SSF52540">
    <property type="entry name" value="P-loop containing nucleoside triphosphate hydrolases"/>
    <property type="match status" value="1"/>
</dbReference>
<dbReference type="EMBL" id="PCXM01000010">
    <property type="protein sequence ID" value="PIR40309.1"/>
    <property type="molecule type" value="Genomic_DNA"/>
</dbReference>
<proteinExistence type="predicted"/>
<dbReference type="Gene3D" id="3.40.50.300">
    <property type="entry name" value="P-loop containing nucleotide triphosphate hydrolases"/>
    <property type="match status" value="1"/>
</dbReference>
<dbReference type="Pfam" id="PF13177">
    <property type="entry name" value="DNA_pol3_delta2"/>
    <property type="match status" value="1"/>
</dbReference>
<reference evidence="1 2" key="1">
    <citation type="submission" date="2017-09" db="EMBL/GenBank/DDBJ databases">
        <title>Depth-based differentiation of microbial function through sediment-hosted aquifers and enrichment of novel symbionts in the deep terrestrial subsurface.</title>
        <authorList>
            <person name="Probst A.J."/>
            <person name="Ladd B."/>
            <person name="Jarett J.K."/>
            <person name="Geller-Mcgrath D.E."/>
            <person name="Sieber C.M."/>
            <person name="Emerson J.B."/>
            <person name="Anantharaman K."/>
            <person name="Thomas B.C."/>
            <person name="Malmstrom R."/>
            <person name="Stieglmeier M."/>
            <person name="Klingl A."/>
            <person name="Woyke T."/>
            <person name="Ryan C.M."/>
            <person name="Banfield J.F."/>
        </authorList>
    </citation>
    <scope>NUCLEOTIDE SEQUENCE [LARGE SCALE GENOMIC DNA]</scope>
    <source>
        <strain evidence="1">CG10_big_fil_rev_8_21_14_0_10_34_34</strain>
    </source>
</reference>
<protein>
    <recommendedName>
        <fullName evidence="3">DNA polymerase III delta N-terminal domain-containing protein</fullName>
    </recommendedName>
</protein>
<accession>A0A2H0R1B4</accession>
<evidence type="ECO:0008006" key="3">
    <source>
        <dbReference type="Google" id="ProtNLM"/>
    </source>
</evidence>
<evidence type="ECO:0000313" key="2">
    <source>
        <dbReference type="Proteomes" id="UP000230828"/>
    </source>
</evidence>
<sequence>MISPNYMKKLHHVNVIIGNKNYNNFIFGILLDDLNFDIKANPDFFLMERDFFGIDDARNLKNWSSGKPLMGEIKASLIVTKYITNDAQNALLKVLEEPPLGTYIFINLESLGGLLPTFLSRVKILNTPLISETEKNEEVILSKASAFLSAKMKERFALTYSLSINKNKTPMKELINNLEEIYYKRYAKDMTLDNLKSKAIKNILTAKIFASTRGSSPKMLLEWLSCVL</sequence>
<dbReference type="InterPro" id="IPR027417">
    <property type="entry name" value="P-loop_NTPase"/>
</dbReference>
<gene>
    <name evidence="1" type="ORF">COV33_00405</name>
</gene>
<evidence type="ECO:0000313" key="1">
    <source>
        <dbReference type="EMBL" id="PIR40309.1"/>
    </source>
</evidence>
<dbReference type="AlphaFoldDB" id="A0A2H0R1B4"/>
<name>A0A2H0R1B4_9BACT</name>
<dbReference type="Proteomes" id="UP000230828">
    <property type="component" value="Unassembled WGS sequence"/>
</dbReference>
<comment type="caution">
    <text evidence="1">The sequence shown here is derived from an EMBL/GenBank/DDBJ whole genome shotgun (WGS) entry which is preliminary data.</text>
</comment>